<dbReference type="Gene3D" id="1.10.10.10">
    <property type="entry name" value="Winged helix-like DNA-binding domain superfamily/Winged helix DNA-binding domain"/>
    <property type="match status" value="1"/>
</dbReference>
<sequence length="412" mass="45779">MSTTDLIEALHLHATAATVSALPQAERRQLQQACDRLQRSLESPLDTTARLVFSAHQAMAIRLGVDLKLFDAIAARAGPVESSASSFKVHELTEELRADPLLVRRIVRFLAAMDVVSEVERDAFVQTPLAAAFVSSSPLSAAVIHSTHFTTVLSRLPEYFHANGWTCPNDGFDGPFQFAMGTDVHYFDFLSSHEYYGQAFNTVMSSSFRRRGRDWFEFFPVAKRLQGVKDTDALIVDIGGGQGEDLKNFRTQFPSLPGTLILQDLQAVVEGAHALPGIEAQGYNFFEPQPVRGARVYFMRTVLHDWPDRQAAQILGRVRDAMSDESILLISETLLPESGVLLSSVISDMQMMGSFASLERTEEQWRTLLEDCGFELVSVWLPQECDHSAKSLSEQPALLEARLMRHAVDTSS</sequence>
<keyword evidence="2" id="KW-0808">Transferase</keyword>
<evidence type="ECO:0000313" key="8">
    <source>
        <dbReference type="Proteomes" id="UP001149074"/>
    </source>
</evidence>
<dbReference type="PIRSF" id="PIRSF005739">
    <property type="entry name" value="O-mtase"/>
    <property type="match status" value="1"/>
</dbReference>
<name>A0A9W9JY51_9EURO</name>
<dbReference type="Gene3D" id="3.40.50.150">
    <property type="entry name" value="Vaccinia Virus protein VP39"/>
    <property type="match status" value="1"/>
</dbReference>
<dbReference type="GO" id="GO:0008171">
    <property type="term" value="F:O-methyltransferase activity"/>
    <property type="evidence" value="ECO:0007669"/>
    <property type="project" value="InterPro"/>
</dbReference>
<dbReference type="InterPro" id="IPR036390">
    <property type="entry name" value="WH_DNA-bd_sf"/>
</dbReference>
<reference evidence="7" key="2">
    <citation type="journal article" date="2023" name="IMA Fungus">
        <title>Comparative genomic study of the Penicillium genus elucidates a diverse pangenome and 15 lateral gene transfer events.</title>
        <authorList>
            <person name="Petersen C."/>
            <person name="Sorensen T."/>
            <person name="Nielsen M.R."/>
            <person name="Sondergaard T.E."/>
            <person name="Sorensen J.L."/>
            <person name="Fitzpatrick D.A."/>
            <person name="Frisvad J.C."/>
            <person name="Nielsen K.L."/>
        </authorList>
    </citation>
    <scope>NUCLEOTIDE SEQUENCE</scope>
    <source>
        <strain evidence="7">IBT 30761</strain>
    </source>
</reference>
<gene>
    <name evidence="7" type="ORF">N7532_010659</name>
</gene>
<evidence type="ECO:0000256" key="3">
    <source>
        <dbReference type="ARBA" id="ARBA00022691"/>
    </source>
</evidence>
<evidence type="ECO:0000256" key="1">
    <source>
        <dbReference type="ARBA" id="ARBA00022603"/>
    </source>
</evidence>
<proteinExistence type="predicted"/>
<accession>A0A9W9JY51</accession>
<evidence type="ECO:0000256" key="2">
    <source>
        <dbReference type="ARBA" id="ARBA00022679"/>
    </source>
</evidence>
<feature type="domain" description="O-methyltransferase C-terminal" evidence="5">
    <location>
        <begin position="175"/>
        <end position="375"/>
    </location>
</feature>
<keyword evidence="3" id="KW-0949">S-adenosyl-L-methionine</keyword>
<dbReference type="PROSITE" id="PS51683">
    <property type="entry name" value="SAM_OMT_II"/>
    <property type="match status" value="1"/>
</dbReference>
<feature type="domain" description="O-methyltransferase dimerisation" evidence="6">
    <location>
        <begin position="51"/>
        <end position="136"/>
    </location>
</feature>
<dbReference type="Proteomes" id="UP001149074">
    <property type="component" value="Unassembled WGS sequence"/>
</dbReference>
<evidence type="ECO:0000313" key="7">
    <source>
        <dbReference type="EMBL" id="KAJ5085888.1"/>
    </source>
</evidence>
<dbReference type="InterPro" id="IPR036388">
    <property type="entry name" value="WH-like_DNA-bd_sf"/>
</dbReference>
<dbReference type="InterPro" id="IPR029063">
    <property type="entry name" value="SAM-dependent_MTases_sf"/>
</dbReference>
<dbReference type="InterPro" id="IPR016461">
    <property type="entry name" value="COMT-like"/>
</dbReference>
<evidence type="ECO:0000256" key="4">
    <source>
        <dbReference type="PIRSR" id="PIRSR005739-1"/>
    </source>
</evidence>
<dbReference type="SUPFAM" id="SSF46785">
    <property type="entry name" value="Winged helix' DNA-binding domain"/>
    <property type="match status" value="1"/>
</dbReference>
<dbReference type="EMBL" id="JAPQKI010000010">
    <property type="protein sequence ID" value="KAJ5085888.1"/>
    <property type="molecule type" value="Genomic_DNA"/>
</dbReference>
<organism evidence="7 8">
    <name type="scientific">Penicillium argentinense</name>
    <dbReference type="NCBI Taxonomy" id="1131581"/>
    <lineage>
        <taxon>Eukaryota</taxon>
        <taxon>Fungi</taxon>
        <taxon>Dikarya</taxon>
        <taxon>Ascomycota</taxon>
        <taxon>Pezizomycotina</taxon>
        <taxon>Eurotiomycetes</taxon>
        <taxon>Eurotiomycetidae</taxon>
        <taxon>Eurotiales</taxon>
        <taxon>Aspergillaceae</taxon>
        <taxon>Penicillium</taxon>
    </lineage>
</organism>
<protein>
    <recommendedName>
        <fullName evidence="9">O-methyltransferase domain-containing protein</fullName>
    </recommendedName>
</protein>
<evidence type="ECO:0008006" key="9">
    <source>
        <dbReference type="Google" id="ProtNLM"/>
    </source>
</evidence>
<dbReference type="PANTHER" id="PTHR43712">
    <property type="entry name" value="PUTATIVE (AFU_ORTHOLOGUE AFUA_4G14580)-RELATED"/>
    <property type="match status" value="1"/>
</dbReference>
<keyword evidence="1" id="KW-0489">Methyltransferase</keyword>
<dbReference type="OrthoDB" id="1535081at2759"/>
<comment type="caution">
    <text evidence="7">The sequence shown here is derived from an EMBL/GenBank/DDBJ whole genome shotgun (WGS) entry which is preliminary data.</text>
</comment>
<evidence type="ECO:0000259" key="6">
    <source>
        <dbReference type="Pfam" id="PF08100"/>
    </source>
</evidence>
<dbReference type="InterPro" id="IPR012967">
    <property type="entry name" value="COMT_dimerisation"/>
</dbReference>
<dbReference type="Pfam" id="PF08100">
    <property type="entry name" value="Dimerisation"/>
    <property type="match status" value="1"/>
</dbReference>
<dbReference type="RefSeq" id="XP_056470566.1">
    <property type="nucleotide sequence ID" value="XM_056623150.1"/>
</dbReference>
<dbReference type="GO" id="GO:0032259">
    <property type="term" value="P:methylation"/>
    <property type="evidence" value="ECO:0007669"/>
    <property type="project" value="UniProtKB-KW"/>
</dbReference>
<dbReference type="GeneID" id="81362129"/>
<dbReference type="PANTHER" id="PTHR43712:SF11">
    <property type="entry name" value="O-METHYLTRANSFERASE (AFU_ORTHOLOGUE AFUA_2G17820)-RELATED"/>
    <property type="match status" value="1"/>
</dbReference>
<dbReference type="InterPro" id="IPR001077">
    <property type="entry name" value="COMT_C"/>
</dbReference>
<evidence type="ECO:0000259" key="5">
    <source>
        <dbReference type="Pfam" id="PF00891"/>
    </source>
</evidence>
<dbReference type="GO" id="GO:0046983">
    <property type="term" value="F:protein dimerization activity"/>
    <property type="evidence" value="ECO:0007669"/>
    <property type="project" value="InterPro"/>
</dbReference>
<reference evidence="7" key="1">
    <citation type="submission" date="2022-11" db="EMBL/GenBank/DDBJ databases">
        <authorList>
            <person name="Petersen C."/>
        </authorList>
    </citation>
    <scope>NUCLEOTIDE SEQUENCE</scope>
    <source>
        <strain evidence="7">IBT 30761</strain>
    </source>
</reference>
<keyword evidence="8" id="KW-1185">Reference proteome</keyword>
<dbReference type="GO" id="GO:0044550">
    <property type="term" value="P:secondary metabolite biosynthetic process"/>
    <property type="evidence" value="ECO:0007669"/>
    <property type="project" value="UniProtKB-ARBA"/>
</dbReference>
<dbReference type="SUPFAM" id="SSF53335">
    <property type="entry name" value="S-adenosyl-L-methionine-dependent methyltransferases"/>
    <property type="match status" value="1"/>
</dbReference>
<dbReference type="AlphaFoldDB" id="A0A9W9JY51"/>
<dbReference type="Pfam" id="PF00891">
    <property type="entry name" value="Methyltransf_2"/>
    <property type="match status" value="1"/>
</dbReference>
<feature type="active site" description="Proton acceptor" evidence="4">
    <location>
        <position position="304"/>
    </location>
</feature>